<evidence type="ECO:0000256" key="5">
    <source>
        <dbReference type="ARBA" id="ARBA00023136"/>
    </source>
</evidence>
<dbReference type="PANTHER" id="PTHR30250:SF11">
    <property type="entry name" value="O-ANTIGEN TRANSPORTER-RELATED"/>
    <property type="match status" value="1"/>
</dbReference>
<keyword evidence="4 6" id="KW-1133">Transmembrane helix</keyword>
<sequence>MKKYIPLLRMHSTKGFALADQAVVSGGNFLTSILYTRLLGLESYGTFILCWMIVLFISGLQQAFILSPMTTIYAYKTIQDKIKLYLHTLLSMQIIFSLACSIFVLLALQLNKLFIQSTYFKDLTFILPASIFAFIMHDFFRRYFMLMGKSFITLLLDVLSTLLLLFLLYTNIIVEIKDVFKIIAFSYVIPATIGYFSSGMKIGFPLIKYSVKAHWIQGKWLMATSVLQLFSGNYFIILAAGILGTAEIGIIRIAQNIVGILNVLFIAMESYIPISASKIFHNLGMEALIHYLKRMALQGVIITSFICILLALFTQDLIKILYSNDFIQYTPIVQIYALFYILVFISLPLRFAIKTIEQNHHILIGYAISTLFSLLTARFFIVEFGIYGVLSGIIITQLLTQLYYIYALKKYNHAHHSLSVR</sequence>
<organism evidence="7 8">
    <name type="scientific">Cytophaga hutchinsonii (strain ATCC 33406 / DSM 1761 / CIP 103989 / NBRC 15051 / NCIMB 9469 / D465)</name>
    <dbReference type="NCBI Taxonomy" id="269798"/>
    <lineage>
        <taxon>Bacteria</taxon>
        <taxon>Pseudomonadati</taxon>
        <taxon>Bacteroidota</taxon>
        <taxon>Cytophagia</taxon>
        <taxon>Cytophagales</taxon>
        <taxon>Cytophagaceae</taxon>
        <taxon>Cytophaga</taxon>
    </lineage>
</organism>
<evidence type="ECO:0000256" key="1">
    <source>
        <dbReference type="ARBA" id="ARBA00004651"/>
    </source>
</evidence>
<feature type="transmembrane region" description="Helical" evidence="6">
    <location>
        <begin position="179"/>
        <end position="199"/>
    </location>
</feature>
<feature type="transmembrane region" description="Helical" evidence="6">
    <location>
        <begin position="220"/>
        <end position="243"/>
    </location>
</feature>
<feature type="transmembrane region" description="Helical" evidence="6">
    <location>
        <begin position="387"/>
        <end position="406"/>
    </location>
</feature>
<feature type="transmembrane region" description="Helical" evidence="6">
    <location>
        <begin position="249"/>
        <end position="274"/>
    </location>
</feature>
<evidence type="ECO:0000256" key="2">
    <source>
        <dbReference type="ARBA" id="ARBA00022475"/>
    </source>
</evidence>
<dbReference type="OrthoDB" id="582032at2"/>
<dbReference type="AlphaFoldDB" id="A0A6N4SUP9"/>
<proteinExistence type="predicted"/>
<feature type="transmembrane region" description="Helical" evidence="6">
    <location>
        <begin position="361"/>
        <end position="381"/>
    </location>
</feature>
<name>A0A6N4SUP9_CYTH3</name>
<keyword evidence="5 6" id="KW-0472">Membrane</keyword>
<evidence type="ECO:0000256" key="3">
    <source>
        <dbReference type="ARBA" id="ARBA00022692"/>
    </source>
</evidence>
<dbReference type="GO" id="GO:0005886">
    <property type="term" value="C:plasma membrane"/>
    <property type="evidence" value="ECO:0007669"/>
    <property type="project" value="UniProtKB-SubCell"/>
</dbReference>
<dbReference type="RefSeq" id="WP_011586240.1">
    <property type="nucleotide sequence ID" value="NC_008255.1"/>
</dbReference>
<protein>
    <submittedName>
        <fullName evidence="7">Probable export protein</fullName>
    </submittedName>
</protein>
<feature type="transmembrane region" description="Helical" evidence="6">
    <location>
        <begin position="295"/>
        <end position="314"/>
    </location>
</feature>
<feature type="transmembrane region" description="Helical" evidence="6">
    <location>
        <begin position="44"/>
        <end position="64"/>
    </location>
</feature>
<feature type="transmembrane region" description="Helical" evidence="6">
    <location>
        <begin position="152"/>
        <end position="173"/>
    </location>
</feature>
<comment type="subcellular location">
    <subcellularLocation>
        <location evidence="1">Cell membrane</location>
        <topology evidence="1">Multi-pass membrane protein</topology>
    </subcellularLocation>
</comment>
<evidence type="ECO:0000313" key="8">
    <source>
        <dbReference type="Proteomes" id="UP000001822"/>
    </source>
</evidence>
<evidence type="ECO:0000313" key="7">
    <source>
        <dbReference type="EMBL" id="ABG60130.1"/>
    </source>
</evidence>
<gene>
    <name evidence="7" type="primary">wzxC</name>
    <name evidence="7" type="ordered locus">CHU_2883</name>
</gene>
<evidence type="ECO:0000256" key="4">
    <source>
        <dbReference type="ARBA" id="ARBA00022989"/>
    </source>
</evidence>
<evidence type="ECO:0000256" key="6">
    <source>
        <dbReference type="SAM" id="Phobius"/>
    </source>
</evidence>
<dbReference type="KEGG" id="chu:CHU_2883"/>
<dbReference type="InterPro" id="IPR050833">
    <property type="entry name" value="Poly_Biosynth_Transport"/>
</dbReference>
<feature type="transmembrane region" description="Helical" evidence="6">
    <location>
        <begin position="84"/>
        <end position="108"/>
    </location>
</feature>
<keyword evidence="8" id="KW-1185">Reference proteome</keyword>
<keyword evidence="2" id="KW-1003">Cell membrane</keyword>
<accession>A0A6N4SUP9</accession>
<keyword evidence="3 6" id="KW-0812">Transmembrane</keyword>
<reference evidence="7 8" key="1">
    <citation type="journal article" date="2007" name="Appl. Environ. Microbiol.">
        <title>Genome sequence of the cellulolytic gliding bacterium Cytophaga hutchinsonii.</title>
        <authorList>
            <person name="Xie G."/>
            <person name="Bruce D.C."/>
            <person name="Challacombe J.F."/>
            <person name="Chertkov O."/>
            <person name="Detter J.C."/>
            <person name="Gilna P."/>
            <person name="Han C.S."/>
            <person name="Lucas S."/>
            <person name="Misra M."/>
            <person name="Myers G.L."/>
            <person name="Richardson P."/>
            <person name="Tapia R."/>
            <person name="Thayer N."/>
            <person name="Thompson L.S."/>
            <person name="Brettin T.S."/>
            <person name="Henrissat B."/>
            <person name="Wilson D.B."/>
            <person name="McBride M.J."/>
        </authorList>
    </citation>
    <scope>NUCLEOTIDE SEQUENCE [LARGE SCALE GENOMIC DNA]</scope>
    <source>
        <strain evidence="8">ATCC 33406 / DSM 1761 / CIP 103989 / NBRC 15051 / NCIMB 9469 / D465</strain>
    </source>
</reference>
<dbReference type="EMBL" id="CP000383">
    <property type="protein sequence ID" value="ABG60130.1"/>
    <property type="molecule type" value="Genomic_DNA"/>
</dbReference>
<dbReference type="Proteomes" id="UP000001822">
    <property type="component" value="Chromosome"/>
</dbReference>
<feature type="transmembrane region" description="Helical" evidence="6">
    <location>
        <begin position="326"/>
        <end position="349"/>
    </location>
</feature>
<feature type="transmembrane region" description="Helical" evidence="6">
    <location>
        <begin position="123"/>
        <end position="140"/>
    </location>
</feature>
<dbReference type="PANTHER" id="PTHR30250">
    <property type="entry name" value="PST FAMILY PREDICTED COLANIC ACID TRANSPORTER"/>
    <property type="match status" value="1"/>
</dbReference>